<evidence type="ECO:0000313" key="1">
    <source>
        <dbReference type="EMBL" id="JAE03100.1"/>
    </source>
</evidence>
<reference evidence="1" key="2">
    <citation type="journal article" date="2015" name="Data Brief">
        <title>Shoot transcriptome of the giant reed, Arundo donax.</title>
        <authorList>
            <person name="Barrero R.A."/>
            <person name="Guerrero F.D."/>
            <person name="Moolhuijzen P."/>
            <person name="Goolsby J.A."/>
            <person name="Tidwell J."/>
            <person name="Bellgard S.E."/>
            <person name="Bellgard M.I."/>
        </authorList>
    </citation>
    <scope>NUCLEOTIDE SEQUENCE</scope>
    <source>
        <tissue evidence="1">Shoot tissue taken approximately 20 cm above the soil surface</tissue>
    </source>
</reference>
<proteinExistence type="predicted"/>
<name>A0A0A9EQX6_ARUDO</name>
<sequence>MTRTTNARRILSSVLSFNKYLQAVCTNSAAFSRISELPTVLPADPAMNADSTSLDPPSLYVGRISGKQDITPCNAE</sequence>
<accession>A0A0A9EQX6</accession>
<reference evidence="1" key="1">
    <citation type="submission" date="2014-09" db="EMBL/GenBank/DDBJ databases">
        <authorList>
            <person name="Magalhaes I.L.F."/>
            <person name="Oliveira U."/>
            <person name="Santos F.R."/>
            <person name="Vidigal T.H.D.A."/>
            <person name="Brescovit A.D."/>
            <person name="Santos A.J."/>
        </authorList>
    </citation>
    <scope>NUCLEOTIDE SEQUENCE</scope>
    <source>
        <tissue evidence="1">Shoot tissue taken approximately 20 cm above the soil surface</tissue>
    </source>
</reference>
<protein>
    <submittedName>
        <fullName evidence="1">Binding</fullName>
    </submittedName>
</protein>
<dbReference type="AlphaFoldDB" id="A0A0A9EQX6"/>
<organism evidence="1">
    <name type="scientific">Arundo donax</name>
    <name type="common">Giant reed</name>
    <name type="synonym">Donax arundinaceus</name>
    <dbReference type="NCBI Taxonomy" id="35708"/>
    <lineage>
        <taxon>Eukaryota</taxon>
        <taxon>Viridiplantae</taxon>
        <taxon>Streptophyta</taxon>
        <taxon>Embryophyta</taxon>
        <taxon>Tracheophyta</taxon>
        <taxon>Spermatophyta</taxon>
        <taxon>Magnoliopsida</taxon>
        <taxon>Liliopsida</taxon>
        <taxon>Poales</taxon>
        <taxon>Poaceae</taxon>
        <taxon>PACMAD clade</taxon>
        <taxon>Arundinoideae</taxon>
        <taxon>Arundineae</taxon>
        <taxon>Arundo</taxon>
    </lineage>
</organism>
<dbReference type="EMBL" id="GBRH01194796">
    <property type="protein sequence ID" value="JAE03100.1"/>
    <property type="molecule type" value="Transcribed_RNA"/>
</dbReference>